<feature type="transmembrane region" description="Helical" evidence="1">
    <location>
        <begin position="12"/>
        <end position="36"/>
    </location>
</feature>
<dbReference type="AlphaFoldDB" id="F0X0J0"/>
<protein>
    <submittedName>
        <fullName evidence="3">Lysocardiolipin acyltransferase putative</fullName>
    </submittedName>
</protein>
<reference evidence="3" key="2">
    <citation type="submission" date="2011-02" db="EMBL/GenBank/DDBJ databases">
        <authorList>
            <person name="MacLean D."/>
        </authorList>
    </citation>
    <scope>NUCLEOTIDE SEQUENCE</scope>
</reference>
<dbReference type="CDD" id="cd07990">
    <property type="entry name" value="LPLAT_LCLAT1-like"/>
    <property type="match status" value="1"/>
</dbReference>
<dbReference type="GO" id="GO:0016746">
    <property type="term" value="F:acyltransferase activity"/>
    <property type="evidence" value="ECO:0007669"/>
    <property type="project" value="UniProtKB-KW"/>
</dbReference>
<feature type="transmembrane region" description="Helical" evidence="1">
    <location>
        <begin position="66"/>
        <end position="88"/>
    </location>
</feature>
<feature type="transmembrane region" description="Helical" evidence="1">
    <location>
        <begin position="333"/>
        <end position="353"/>
    </location>
</feature>
<sequence>MEQKSVCWHGILFLFLLVVTGSAAVFAVLTPLFLLVSLSRIFLNTRNPIFRKIYDLYRQASHTVQWMWMGLVVMLIKNLFQTQFLFFGDESTKENEKKMKSERAFWLSNHRTRIDWMLLWSLAFEIGILGQLKIVLKDTLRKIPVFGWAMQHFLFIFLRRNWDEDKKQLSSLLPFLGSYESDSSYLFFPEGSDLSERNVEKSNAFAKSRNLEPRKYTLHPRTNGFTFIFDKVHSKLDALYDITMLYIDHTNGERPSEVSLLSGRMPRAVYFYIERVPLDSLESEIGNNERMSTSIESKFQRKESILKTFYEEAHQLPKDAKPLFNEVTSSKSWLVLSHWAGIIVFSWILLIIAGRHIALMYTMGVSIAYILSTSFFNGADGAIIRMHQE</sequence>
<evidence type="ECO:0000259" key="2">
    <source>
        <dbReference type="SMART" id="SM00563"/>
    </source>
</evidence>
<dbReference type="EMBL" id="FR824536">
    <property type="protein sequence ID" value="CCA27281.1"/>
    <property type="molecule type" value="Genomic_DNA"/>
</dbReference>
<keyword evidence="3" id="KW-0012">Acyltransferase</keyword>
<dbReference type="InterPro" id="IPR002123">
    <property type="entry name" value="Plipid/glycerol_acylTrfase"/>
</dbReference>
<keyword evidence="1" id="KW-0472">Membrane</keyword>
<gene>
    <name evidence="3" type="primary">AlNc14C499G11935</name>
    <name evidence="3" type="ORF">ALNC14_134250</name>
</gene>
<evidence type="ECO:0000256" key="1">
    <source>
        <dbReference type="SAM" id="Phobius"/>
    </source>
</evidence>
<evidence type="ECO:0000313" key="3">
    <source>
        <dbReference type="EMBL" id="CCA27281.1"/>
    </source>
</evidence>
<organism evidence="3">
    <name type="scientific">Albugo laibachii Nc14</name>
    <dbReference type="NCBI Taxonomy" id="890382"/>
    <lineage>
        <taxon>Eukaryota</taxon>
        <taxon>Sar</taxon>
        <taxon>Stramenopiles</taxon>
        <taxon>Oomycota</taxon>
        <taxon>Peronosporomycetes</taxon>
        <taxon>Albuginales</taxon>
        <taxon>Albuginaceae</taxon>
        <taxon>Albugo</taxon>
    </lineage>
</organism>
<dbReference type="SUPFAM" id="SSF69593">
    <property type="entry name" value="Glycerol-3-phosphate (1)-acyltransferase"/>
    <property type="match status" value="1"/>
</dbReference>
<dbReference type="Pfam" id="PF01553">
    <property type="entry name" value="Acyltransferase"/>
    <property type="match status" value="1"/>
</dbReference>
<keyword evidence="3" id="KW-0808">Transferase</keyword>
<feature type="transmembrane region" description="Helical" evidence="1">
    <location>
        <begin position="359"/>
        <end position="379"/>
    </location>
</feature>
<accession>F0X0J0</accession>
<keyword evidence="1" id="KW-1133">Transmembrane helix</keyword>
<dbReference type="HOGENOM" id="CLU_041844_4_1_1"/>
<proteinExistence type="predicted"/>
<dbReference type="PANTHER" id="PTHR10983:SF16">
    <property type="entry name" value="LYSOCARDIOLIPIN ACYLTRANSFERASE 1"/>
    <property type="match status" value="1"/>
</dbReference>
<dbReference type="SMART" id="SM00563">
    <property type="entry name" value="PlsC"/>
    <property type="match status" value="1"/>
</dbReference>
<reference evidence="3" key="1">
    <citation type="journal article" date="2011" name="PLoS Biol.">
        <title>Gene gain and loss during evolution of obligate parasitism in the white rust pathogen of Arabidopsis thaliana.</title>
        <authorList>
            <person name="Kemen E."/>
            <person name="Gardiner A."/>
            <person name="Schultz-Larsen T."/>
            <person name="Kemen A.C."/>
            <person name="Balmuth A.L."/>
            <person name="Robert-Seilaniantz A."/>
            <person name="Bailey K."/>
            <person name="Holub E."/>
            <person name="Studholme D.J."/>
            <person name="Maclean D."/>
            <person name="Jones J.D."/>
        </authorList>
    </citation>
    <scope>NUCLEOTIDE SEQUENCE</scope>
</reference>
<dbReference type="PANTHER" id="PTHR10983">
    <property type="entry name" value="1-ACYLGLYCEROL-3-PHOSPHATE ACYLTRANSFERASE-RELATED"/>
    <property type="match status" value="1"/>
</dbReference>
<keyword evidence="1" id="KW-0812">Transmembrane</keyword>
<dbReference type="GO" id="GO:0012505">
    <property type="term" value="C:endomembrane system"/>
    <property type="evidence" value="ECO:0007669"/>
    <property type="project" value="TreeGrafter"/>
</dbReference>
<name>F0X0J0_9STRA</name>
<feature type="domain" description="Phospholipid/glycerol acyltransferase" evidence="2">
    <location>
        <begin position="104"/>
        <end position="226"/>
    </location>
</feature>